<evidence type="ECO:0000313" key="3">
    <source>
        <dbReference type="Proteomes" id="UP000033977"/>
    </source>
</evidence>
<sequence>MKTITMFGSWVVAVATCGFLVDLFLVFNGGLEMTIAAYMIAGEKSLGVPLLGSGIYLATFAAILVLWLHSMIEGHEEKNRRAKANF</sequence>
<gene>
    <name evidence="2" type="ORF">UW49_C0005G0034</name>
</gene>
<feature type="transmembrane region" description="Helical" evidence="1">
    <location>
        <begin position="7"/>
        <end position="27"/>
    </location>
</feature>
<dbReference type="EMBL" id="LCIN01000005">
    <property type="protein sequence ID" value="KKT57346.1"/>
    <property type="molecule type" value="Genomic_DNA"/>
</dbReference>
<dbReference type="AlphaFoldDB" id="A0A0G1ID72"/>
<feature type="transmembrane region" description="Helical" evidence="1">
    <location>
        <begin position="47"/>
        <end position="68"/>
    </location>
</feature>
<comment type="caution">
    <text evidence="2">The sequence shown here is derived from an EMBL/GenBank/DDBJ whole genome shotgun (WGS) entry which is preliminary data.</text>
</comment>
<evidence type="ECO:0000256" key="1">
    <source>
        <dbReference type="SAM" id="Phobius"/>
    </source>
</evidence>
<protein>
    <submittedName>
        <fullName evidence="2">Uncharacterized protein</fullName>
    </submittedName>
</protein>
<proteinExistence type="predicted"/>
<keyword evidence="1" id="KW-0812">Transmembrane</keyword>
<organism evidence="2 3">
    <name type="scientific">Candidatus Giovannonibacteria bacterium GW2011_GWB1_44_23</name>
    <dbReference type="NCBI Taxonomy" id="1618652"/>
    <lineage>
        <taxon>Bacteria</taxon>
        <taxon>Candidatus Giovannoniibacteriota</taxon>
    </lineage>
</organism>
<keyword evidence="1" id="KW-0472">Membrane</keyword>
<name>A0A0G1ID72_9BACT</name>
<dbReference type="Proteomes" id="UP000033977">
    <property type="component" value="Unassembled WGS sequence"/>
</dbReference>
<reference evidence="2 3" key="1">
    <citation type="journal article" date="2015" name="Nature">
        <title>rRNA introns, odd ribosomes, and small enigmatic genomes across a large radiation of phyla.</title>
        <authorList>
            <person name="Brown C.T."/>
            <person name="Hug L.A."/>
            <person name="Thomas B.C."/>
            <person name="Sharon I."/>
            <person name="Castelle C.J."/>
            <person name="Singh A."/>
            <person name="Wilkins M.J."/>
            <person name="Williams K.H."/>
            <person name="Banfield J.F."/>
        </authorList>
    </citation>
    <scope>NUCLEOTIDE SEQUENCE [LARGE SCALE GENOMIC DNA]</scope>
</reference>
<keyword evidence="1" id="KW-1133">Transmembrane helix</keyword>
<evidence type="ECO:0000313" key="2">
    <source>
        <dbReference type="EMBL" id="KKT57346.1"/>
    </source>
</evidence>
<accession>A0A0G1ID72</accession>